<dbReference type="Gene3D" id="2.60.120.10">
    <property type="entry name" value="Jelly Rolls"/>
    <property type="match status" value="1"/>
</dbReference>
<gene>
    <name evidence="2" type="ORF">N7U62_14055</name>
</gene>
<evidence type="ECO:0000259" key="1">
    <source>
        <dbReference type="Pfam" id="PF07883"/>
    </source>
</evidence>
<dbReference type="Proteomes" id="UP001300692">
    <property type="component" value="Unassembled WGS sequence"/>
</dbReference>
<dbReference type="InterPro" id="IPR025499">
    <property type="entry name" value="KdgF"/>
</dbReference>
<keyword evidence="3" id="KW-1185">Reference proteome</keyword>
<proteinExistence type="predicted"/>
<dbReference type="Pfam" id="PF07883">
    <property type="entry name" value="Cupin_2"/>
    <property type="match status" value="1"/>
</dbReference>
<organism evidence="2 3">
    <name type="scientific">Reichenbachiella ulvae</name>
    <dbReference type="NCBI Taxonomy" id="2980104"/>
    <lineage>
        <taxon>Bacteria</taxon>
        <taxon>Pseudomonadati</taxon>
        <taxon>Bacteroidota</taxon>
        <taxon>Cytophagia</taxon>
        <taxon>Cytophagales</taxon>
        <taxon>Reichenbachiellaceae</taxon>
        <taxon>Reichenbachiella</taxon>
    </lineage>
</organism>
<feature type="domain" description="Cupin type-2" evidence="1">
    <location>
        <begin position="37"/>
        <end position="94"/>
    </location>
</feature>
<reference evidence="2 3" key="1">
    <citation type="submission" date="2022-10" db="EMBL/GenBank/DDBJ databases">
        <title>Comparative genomics and taxonomic characterization of three novel marine species of genus Reichenbachiella exhibiting antioxidant and polysaccharide degradation activities.</title>
        <authorList>
            <person name="Muhammad N."/>
            <person name="Lee Y.-J."/>
            <person name="Ko J."/>
            <person name="Kim S.-G."/>
        </authorList>
    </citation>
    <scope>NUCLEOTIDE SEQUENCE [LARGE SCALE GENOMIC DNA]</scope>
    <source>
        <strain evidence="2 3">ABR2-5</strain>
    </source>
</reference>
<dbReference type="InterPro" id="IPR014710">
    <property type="entry name" value="RmlC-like_jellyroll"/>
</dbReference>
<dbReference type="RefSeq" id="WP_264138620.1">
    <property type="nucleotide sequence ID" value="NZ_JAOYOD010000001.1"/>
</dbReference>
<dbReference type="PANTHER" id="PTHR40112:SF1">
    <property type="entry name" value="H2HPP ISOMERASE"/>
    <property type="match status" value="1"/>
</dbReference>
<dbReference type="InterPro" id="IPR011051">
    <property type="entry name" value="RmlC_Cupin_sf"/>
</dbReference>
<dbReference type="InterPro" id="IPR013096">
    <property type="entry name" value="Cupin_2"/>
</dbReference>
<evidence type="ECO:0000313" key="2">
    <source>
        <dbReference type="EMBL" id="MCV9387802.1"/>
    </source>
</evidence>
<accession>A0ABT3CW25</accession>
<evidence type="ECO:0000313" key="3">
    <source>
        <dbReference type="Proteomes" id="UP001300692"/>
    </source>
</evidence>
<dbReference type="EMBL" id="JAOYOD010000001">
    <property type="protein sequence ID" value="MCV9387802.1"/>
    <property type="molecule type" value="Genomic_DNA"/>
</dbReference>
<sequence>MQSQKFIFDNEIEWEVIDEHVRRKILGYDDRIMMVKVEFKTGGVGAVHDHPHTQVTHVESGAFELTMGDETKLLKTGDAFFVPPNTPHGVVCKEAGVLIDSFSPIREDFL</sequence>
<protein>
    <submittedName>
        <fullName evidence="2">Cupin domain-containing protein</fullName>
    </submittedName>
</protein>
<dbReference type="CDD" id="cd02238">
    <property type="entry name" value="cupin_KdgF"/>
    <property type="match status" value="1"/>
</dbReference>
<dbReference type="PIRSF" id="PIRSF029883">
    <property type="entry name" value="KdgF"/>
    <property type="match status" value="1"/>
</dbReference>
<name>A0ABT3CW25_9BACT</name>
<dbReference type="PANTHER" id="PTHR40112">
    <property type="entry name" value="H2HPP ISOMERASE"/>
    <property type="match status" value="1"/>
</dbReference>
<comment type="caution">
    <text evidence="2">The sequence shown here is derived from an EMBL/GenBank/DDBJ whole genome shotgun (WGS) entry which is preliminary data.</text>
</comment>
<dbReference type="InterPro" id="IPR052535">
    <property type="entry name" value="Bacilysin_H2HPP_isomerase"/>
</dbReference>
<dbReference type="SUPFAM" id="SSF51182">
    <property type="entry name" value="RmlC-like cupins"/>
    <property type="match status" value="1"/>
</dbReference>